<evidence type="ECO:0000313" key="1">
    <source>
        <dbReference type="EMBL" id="KAI5650434.1"/>
    </source>
</evidence>
<gene>
    <name evidence="1" type="ORF">M9H77_36439</name>
</gene>
<dbReference type="Proteomes" id="UP001060085">
    <property type="component" value="Linkage Group LG08"/>
</dbReference>
<sequence>MVQAIKYWLISKSAFEERSLNGLTSCYKCFMKELSNLASLLLDVTKKKTQFIWQICLHLIVMASNQVHSTTLYSSCEVDYGFKLLISFALMSLSIDHVLSLYRKKKDKFEGFHGEGQVSKLLIIYTISKDYSREQFGCEKKQVL</sequence>
<organism evidence="1 2">
    <name type="scientific">Catharanthus roseus</name>
    <name type="common">Madagascar periwinkle</name>
    <name type="synonym">Vinca rosea</name>
    <dbReference type="NCBI Taxonomy" id="4058"/>
    <lineage>
        <taxon>Eukaryota</taxon>
        <taxon>Viridiplantae</taxon>
        <taxon>Streptophyta</taxon>
        <taxon>Embryophyta</taxon>
        <taxon>Tracheophyta</taxon>
        <taxon>Spermatophyta</taxon>
        <taxon>Magnoliopsida</taxon>
        <taxon>eudicotyledons</taxon>
        <taxon>Gunneridae</taxon>
        <taxon>Pentapetalae</taxon>
        <taxon>asterids</taxon>
        <taxon>lamiids</taxon>
        <taxon>Gentianales</taxon>
        <taxon>Apocynaceae</taxon>
        <taxon>Rauvolfioideae</taxon>
        <taxon>Vinceae</taxon>
        <taxon>Catharanthinae</taxon>
        <taxon>Catharanthus</taxon>
    </lineage>
</organism>
<reference evidence="2" key="1">
    <citation type="journal article" date="2023" name="Nat. Plants">
        <title>Single-cell RNA sequencing provides a high-resolution roadmap for understanding the multicellular compartmentation of specialized metabolism.</title>
        <authorList>
            <person name="Sun S."/>
            <person name="Shen X."/>
            <person name="Li Y."/>
            <person name="Li Y."/>
            <person name="Wang S."/>
            <person name="Li R."/>
            <person name="Zhang H."/>
            <person name="Shen G."/>
            <person name="Guo B."/>
            <person name="Wei J."/>
            <person name="Xu J."/>
            <person name="St-Pierre B."/>
            <person name="Chen S."/>
            <person name="Sun C."/>
        </authorList>
    </citation>
    <scope>NUCLEOTIDE SEQUENCE [LARGE SCALE GENOMIC DNA]</scope>
</reference>
<dbReference type="EMBL" id="CM044708">
    <property type="protein sequence ID" value="KAI5650434.1"/>
    <property type="molecule type" value="Genomic_DNA"/>
</dbReference>
<comment type="caution">
    <text evidence="1">The sequence shown here is derived from an EMBL/GenBank/DDBJ whole genome shotgun (WGS) entry which is preliminary data.</text>
</comment>
<accession>A0ACB9ZRU6</accession>
<keyword evidence="2" id="KW-1185">Reference proteome</keyword>
<name>A0ACB9ZRU6_CATRO</name>
<proteinExistence type="predicted"/>
<protein>
    <submittedName>
        <fullName evidence="1">Uncharacterized protein</fullName>
    </submittedName>
</protein>
<evidence type="ECO:0000313" key="2">
    <source>
        <dbReference type="Proteomes" id="UP001060085"/>
    </source>
</evidence>